<dbReference type="GeneID" id="111135426"/>
<dbReference type="GO" id="GO:0016020">
    <property type="term" value="C:membrane"/>
    <property type="evidence" value="ECO:0007669"/>
    <property type="project" value="UniProtKB-SubCell"/>
</dbReference>
<evidence type="ECO:0000313" key="9">
    <source>
        <dbReference type="RefSeq" id="XP_022341191.1"/>
    </source>
</evidence>
<dbReference type="RefSeq" id="XP_022341192.1">
    <property type="nucleotide sequence ID" value="XM_022485484.1"/>
</dbReference>
<dbReference type="GO" id="GO:0006955">
    <property type="term" value="P:immune response"/>
    <property type="evidence" value="ECO:0007669"/>
    <property type="project" value="InterPro"/>
</dbReference>
<feature type="transmembrane region" description="Helical" evidence="5">
    <location>
        <begin position="76"/>
        <end position="101"/>
    </location>
</feature>
<feature type="domain" description="THD" evidence="6">
    <location>
        <begin position="193"/>
        <end position="346"/>
    </location>
</feature>
<keyword evidence="7" id="KW-1185">Reference proteome</keyword>
<comment type="subcellular location">
    <subcellularLocation>
        <location evidence="1">Membrane</location>
    </subcellularLocation>
</comment>
<dbReference type="InterPro" id="IPR008983">
    <property type="entry name" value="Tumour_necrosis_fac-like_dom"/>
</dbReference>
<dbReference type="GO" id="GO:0005615">
    <property type="term" value="C:extracellular space"/>
    <property type="evidence" value="ECO:0007669"/>
    <property type="project" value="UniProtKB-KW"/>
</dbReference>
<dbReference type="Gene3D" id="2.60.120.40">
    <property type="match status" value="1"/>
</dbReference>
<dbReference type="SMART" id="SM00207">
    <property type="entry name" value="TNF"/>
    <property type="match status" value="1"/>
</dbReference>
<dbReference type="RefSeq" id="XP_022341191.1">
    <property type="nucleotide sequence ID" value="XM_022485483.1"/>
</dbReference>
<reference evidence="8 9" key="1">
    <citation type="submission" date="2025-04" db="UniProtKB">
        <authorList>
            <consortium name="RefSeq"/>
        </authorList>
    </citation>
    <scope>IDENTIFICATION</scope>
    <source>
        <tissue evidence="8 9">Whole sample</tissue>
    </source>
</reference>
<dbReference type="GO" id="GO:0005164">
    <property type="term" value="F:tumor necrosis factor receptor binding"/>
    <property type="evidence" value="ECO:0007669"/>
    <property type="project" value="InterPro"/>
</dbReference>
<comment type="similarity">
    <text evidence="2">Belongs to the tumor necrosis factor family.</text>
</comment>
<dbReference type="Proteomes" id="UP000694844">
    <property type="component" value="Chromosome 5"/>
</dbReference>
<dbReference type="RefSeq" id="XP_022341190.1">
    <property type="nucleotide sequence ID" value="XM_022485482.1"/>
</dbReference>
<dbReference type="PANTHER" id="PTHR11471">
    <property type="entry name" value="TUMOR NECROSIS FACTOR FAMILY MEMBER"/>
    <property type="match status" value="1"/>
</dbReference>
<evidence type="ECO:0000313" key="10">
    <source>
        <dbReference type="RefSeq" id="XP_022341192.1"/>
    </source>
</evidence>
<evidence type="ECO:0000259" key="6">
    <source>
        <dbReference type="PROSITE" id="PS50049"/>
    </source>
</evidence>
<evidence type="ECO:0000256" key="1">
    <source>
        <dbReference type="ARBA" id="ARBA00004370"/>
    </source>
</evidence>
<keyword evidence="5" id="KW-0812">Transmembrane</keyword>
<organism evidence="7 8">
    <name type="scientific">Crassostrea virginica</name>
    <name type="common">Eastern oyster</name>
    <dbReference type="NCBI Taxonomy" id="6565"/>
    <lineage>
        <taxon>Eukaryota</taxon>
        <taxon>Metazoa</taxon>
        <taxon>Spiralia</taxon>
        <taxon>Lophotrochozoa</taxon>
        <taxon>Mollusca</taxon>
        <taxon>Bivalvia</taxon>
        <taxon>Autobranchia</taxon>
        <taxon>Pteriomorphia</taxon>
        <taxon>Ostreida</taxon>
        <taxon>Ostreoidea</taxon>
        <taxon>Ostreidae</taxon>
        <taxon>Crassostrea</taxon>
    </lineage>
</organism>
<protein>
    <submittedName>
        <fullName evidence="8 9">Uncharacterized protein LOC111135426</fullName>
    </submittedName>
</protein>
<keyword evidence="3" id="KW-0202">Cytokine</keyword>
<dbReference type="KEGG" id="cvn:111135426"/>
<proteinExistence type="inferred from homology"/>
<dbReference type="GO" id="GO:0005125">
    <property type="term" value="F:cytokine activity"/>
    <property type="evidence" value="ECO:0007669"/>
    <property type="project" value="UniProtKB-KW"/>
</dbReference>
<dbReference type="PANTHER" id="PTHR11471:SF13">
    <property type="entry name" value="TNF FAMILY PROFILE DOMAIN-CONTAINING PROTEIN"/>
    <property type="match status" value="1"/>
</dbReference>
<evidence type="ECO:0000256" key="5">
    <source>
        <dbReference type="SAM" id="Phobius"/>
    </source>
</evidence>
<evidence type="ECO:0000256" key="4">
    <source>
        <dbReference type="ARBA" id="ARBA00023136"/>
    </source>
</evidence>
<gene>
    <name evidence="8 9 10" type="primary">LOC111135426</name>
</gene>
<name>A0A8B8EMP7_CRAVI</name>
<dbReference type="Pfam" id="PF00229">
    <property type="entry name" value="TNF"/>
    <property type="match status" value="1"/>
</dbReference>
<accession>A0A8B8EMP7</accession>
<evidence type="ECO:0000256" key="3">
    <source>
        <dbReference type="ARBA" id="ARBA00022514"/>
    </source>
</evidence>
<dbReference type="OrthoDB" id="6072476at2759"/>
<dbReference type="PROSITE" id="PS50049">
    <property type="entry name" value="THD_2"/>
    <property type="match status" value="1"/>
</dbReference>
<evidence type="ECO:0000256" key="2">
    <source>
        <dbReference type="ARBA" id="ARBA00008670"/>
    </source>
</evidence>
<keyword evidence="4 5" id="KW-0472">Membrane</keyword>
<keyword evidence="5" id="KW-1133">Transmembrane helix</keyword>
<evidence type="ECO:0000313" key="7">
    <source>
        <dbReference type="Proteomes" id="UP000694844"/>
    </source>
</evidence>
<dbReference type="SUPFAM" id="SSF49842">
    <property type="entry name" value="TNF-like"/>
    <property type="match status" value="1"/>
</dbReference>
<sequence>MNTTPGEGEIKRKRLEFSISSEGSGDTVDSRGYYSEDSSADLLKIHRTPSCVSSITQCANQQKLEDLYRSYSKLKIYFCVLCVVNVIIILLVCVFFAVFFIRFSKNDQGFDNLFQKPPQVDDKPVQSKSQALSSNDHTLIKLPQLYKETEAKIKCSVLRYKLNVTQYEQKEMCSLEDMVDSISKFLRPREYNDVLHLTDGSPEKVGSLCFLKNWEKDKDNSSPEAGGLKFSKERGTIIIPSNGYYYVYSRLTFKRNPSISAIEAVLVQKQEIKHIIEKSRQISSRFSSVQSSSIHCTNSSFVHSSFVQRVVYLETGDELRVRMSDSGQIQFDEKYKRENFFGIFRL</sequence>
<evidence type="ECO:0000313" key="8">
    <source>
        <dbReference type="RefSeq" id="XP_022341190.1"/>
    </source>
</evidence>
<dbReference type="AlphaFoldDB" id="A0A8B8EMP7"/>
<dbReference type="InterPro" id="IPR006052">
    <property type="entry name" value="TNF_dom"/>
</dbReference>